<dbReference type="GO" id="GO:0003904">
    <property type="term" value="F:deoxyribodipyrimidine photo-lyase activity"/>
    <property type="evidence" value="ECO:0007669"/>
    <property type="project" value="TreeGrafter"/>
</dbReference>
<dbReference type="RefSeq" id="XP_010938383.1">
    <property type="nucleotide sequence ID" value="XM_010940081.3"/>
</dbReference>
<feature type="region of interest" description="Disordered" evidence="3">
    <location>
        <begin position="42"/>
        <end position="67"/>
    </location>
</feature>
<sequence length="498" mass="54549">MSFFVGWYRFYGYIHPPNTKTPPRFPSIHPLLLLSLSCTPSMESNPTSQTLEAPDLESPDSENQQQPLELTKPLPVASISLSLSLSSLLSSPQKPSLSPFAHIKIPSQISSLVRLSLSTSSSKPSSKISTPSRIANSPLQSPSPLLRRRPADPSHSAAGRRCTVVWFRADLRVHDNEALTAATNDSLSLLPVYVFDPRDYGKSSSGFDKTGPYRATFLLQSVADLRGRLRERGSDLVVRVGRPETVLVDLARAVGADAVYAHREVSHDEVRAEERVAKAMEAEGVEVKYFWGSTLYHIDDLSFEVEQMPSNYGGFREKVQGVAVRKTIEALDQIKGLPSRGDVDPGEIPSLVDLGLNPAPTMSQDGKPTMNASLVGGETEALERLKKLAAECRAQPNKGEGSRDSIYGASFSCKISPWLATGCLSPRFMYDELKKTATRAIPVASTPKNGAASADNGMNWLMYELLWRDFFRFITKKYSSTKKRIEAEPATACTGALV</sequence>
<dbReference type="InterPro" id="IPR006050">
    <property type="entry name" value="DNA_photolyase_N"/>
</dbReference>
<dbReference type="PANTHER" id="PTHR11455:SF2">
    <property type="entry name" value="BLUE-LIGHT PHOTORECEPTOR PHR2"/>
    <property type="match status" value="1"/>
</dbReference>
<evidence type="ECO:0000256" key="3">
    <source>
        <dbReference type="SAM" id="MobiDB-lite"/>
    </source>
</evidence>
<name>A0A6I9S6K9_ELAGV</name>
<dbReference type="PANTHER" id="PTHR11455">
    <property type="entry name" value="CRYPTOCHROME"/>
    <property type="match status" value="1"/>
</dbReference>
<dbReference type="PROSITE" id="PS51645">
    <property type="entry name" value="PHR_CRY_ALPHA_BETA"/>
    <property type="match status" value="1"/>
</dbReference>
<dbReference type="Gene3D" id="1.25.40.80">
    <property type="match status" value="1"/>
</dbReference>
<accession>A0A6I9S6K9</accession>
<dbReference type="InterPro" id="IPR036155">
    <property type="entry name" value="Crypto/Photolyase_N_sf"/>
</dbReference>
<dbReference type="InterPro" id="IPR036134">
    <property type="entry name" value="Crypto/Photolyase_FAD-like_sf"/>
</dbReference>
<reference evidence="6" key="1">
    <citation type="submission" date="2025-08" db="UniProtKB">
        <authorList>
            <consortium name="RefSeq"/>
        </authorList>
    </citation>
    <scope>IDENTIFICATION</scope>
</reference>
<dbReference type="FunCoup" id="A0A6I9S6K9">
    <property type="interactions" value="1217"/>
</dbReference>
<dbReference type="InParanoid" id="A0A6I9S6K9"/>
<keyword evidence="5" id="KW-1185">Reference proteome</keyword>
<organism evidence="5 6">
    <name type="scientific">Elaeis guineensis var. tenera</name>
    <name type="common">Oil palm</name>
    <dbReference type="NCBI Taxonomy" id="51953"/>
    <lineage>
        <taxon>Eukaryota</taxon>
        <taxon>Viridiplantae</taxon>
        <taxon>Streptophyta</taxon>
        <taxon>Embryophyta</taxon>
        <taxon>Tracheophyta</taxon>
        <taxon>Spermatophyta</taxon>
        <taxon>Magnoliopsida</taxon>
        <taxon>Liliopsida</taxon>
        <taxon>Arecaceae</taxon>
        <taxon>Arecoideae</taxon>
        <taxon>Cocoseae</taxon>
        <taxon>Elaeidinae</taxon>
        <taxon>Elaeis</taxon>
    </lineage>
</organism>
<keyword evidence="2" id="KW-0285">Flavoprotein</keyword>
<feature type="binding site" evidence="2">
    <location>
        <begin position="412"/>
        <end position="416"/>
    </location>
    <ligand>
        <name>FAD</name>
        <dbReference type="ChEBI" id="CHEBI:57692"/>
    </ligand>
</feature>
<dbReference type="SUPFAM" id="SSF48173">
    <property type="entry name" value="Cryptochrome/photolyase FAD-binding domain"/>
    <property type="match status" value="1"/>
</dbReference>
<feature type="compositionally biased region" description="Low complexity" evidence="3">
    <location>
        <begin position="120"/>
        <end position="133"/>
    </location>
</feature>
<dbReference type="InterPro" id="IPR002081">
    <property type="entry name" value="Cryptochrome/DNA_photolyase_1"/>
</dbReference>
<dbReference type="GO" id="GO:0071949">
    <property type="term" value="F:FAD binding"/>
    <property type="evidence" value="ECO:0007669"/>
    <property type="project" value="TreeGrafter"/>
</dbReference>
<proteinExistence type="inferred from homology"/>
<feature type="domain" description="Photolyase/cryptochrome alpha/beta" evidence="4">
    <location>
        <begin position="161"/>
        <end position="295"/>
    </location>
</feature>
<feature type="compositionally biased region" description="Polar residues" evidence="3">
    <location>
        <begin position="42"/>
        <end position="51"/>
    </location>
</feature>
<evidence type="ECO:0000256" key="1">
    <source>
        <dbReference type="ARBA" id="ARBA00005862"/>
    </source>
</evidence>
<dbReference type="OrthoDB" id="435881at2759"/>
<dbReference type="Proteomes" id="UP000504607">
    <property type="component" value="Chromosome 14"/>
</dbReference>
<comment type="similarity">
    <text evidence="1">Belongs to the DNA photolyase class-1 family.</text>
</comment>
<dbReference type="SUPFAM" id="SSF52425">
    <property type="entry name" value="Cryptochrome/photolyase, N-terminal domain"/>
    <property type="match status" value="1"/>
</dbReference>
<dbReference type="AlphaFoldDB" id="A0A6I9S6K9"/>
<gene>
    <name evidence="6" type="primary">LOC105057466</name>
</gene>
<dbReference type="Gene3D" id="3.40.50.620">
    <property type="entry name" value="HUPs"/>
    <property type="match status" value="1"/>
</dbReference>
<evidence type="ECO:0000313" key="6">
    <source>
        <dbReference type="RefSeq" id="XP_010938383.1"/>
    </source>
</evidence>
<protein>
    <submittedName>
        <fullName evidence="6">Blue-light photoreceptor PHR2</fullName>
    </submittedName>
</protein>
<comment type="cofactor">
    <cofactor evidence="2">
        <name>FAD</name>
        <dbReference type="ChEBI" id="CHEBI:57692"/>
    </cofactor>
    <text evidence="2">Binds 1 FAD per subunit.</text>
</comment>
<evidence type="ECO:0000256" key="2">
    <source>
        <dbReference type="PIRSR" id="PIRSR602081-1"/>
    </source>
</evidence>
<evidence type="ECO:0000259" key="4">
    <source>
        <dbReference type="PROSITE" id="PS51645"/>
    </source>
</evidence>
<feature type="region of interest" description="Disordered" evidence="3">
    <location>
        <begin position="120"/>
        <end position="156"/>
    </location>
</feature>
<dbReference type="KEGG" id="egu:105057466"/>
<dbReference type="GO" id="GO:0003677">
    <property type="term" value="F:DNA binding"/>
    <property type="evidence" value="ECO:0007669"/>
    <property type="project" value="TreeGrafter"/>
</dbReference>
<dbReference type="GO" id="GO:0000719">
    <property type="term" value="P:photoreactive repair"/>
    <property type="evidence" value="ECO:0007669"/>
    <property type="project" value="TreeGrafter"/>
</dbReference>
<feature type="binding site" evidence="2">
    <location>
        <begin position="464"/>
        <end position="471"/>
    </location>
    <ligand>
        <name>FAD</name>
        <dbReference type="ChEBI" id="CHEBI:57692"/>
    </ligand>
</feature>
<dbReference type="GeneID" id="105057466"/>
<feature type="compositionally biased region" description="Polar residues" evidence="3">
    <location>
        <begin position="134"/>
        <end position="143"/>
    </location>
</feature>
<dbReference type="InterPro" id="IPR014729">
    <property type="entry name" value="Rossmann-like_a/b/a_fold"/>
</dbReference>
<keyword evidence="2" id="KW-0274">FAD</keyword>
<evidence type="ECO:0000313" key="5">
    <source>
        <dbReference type="Proteomes" id="UP000504607"/>
    </source>
</evidence>
<dbReference type="Pfam" id="PF00875">
    <property type="entry name" value="DNA_photolyase"/>
    <property type="match status" value="1"/>
</dbReference>